<dbReference type="InterPro" id="IPR058189">
    <property type="entry name" value="PH-like_ascomyc"/>
</dbReference>
<reference evidence="4" key="1">
    <citation type="journal article" date="2018" name="Nat. Microbiol.">
        <title>Leveraging single-cell genomics to expand the fungal tree of life.</title>
        <authorList>
            <person name="Ahrendt S.R."/>
            <person name="Quandt C.A."/>
            <person name="Ciobanu D."/>
            <person name="Clum A."/>
            <person name="Salamov A."/>
            <person name="Andreopoulos B."/>
            <person name="Cheng J.F."/>
            <person name="Woyke T."/>
            <person name="Pelin A."/>
            <person name="Henrissat B."/>
            <person name="Reynolds N.K."/>
            <person name="Benny G.L."/>
            <person name="Smith M.E."/>
            <person name="James T.Y."/>
            <person name="Grigoriev I.V."/>
        </authorList>
    </citation>
    <scope>NUCLEOTIDE SEQUENCE [LARGE SCALE GENOMIC DNA]</scope>
    <source>
        <strain evidence="4">Baker2002</strain>
    </source>
</reference>
<dbReference type="AlphaFoldDB" id="A0A4P9ZA73"/>
<accession>A0A4P9ZA73</accession>
<gene>
    <name evidence="3" type="ORF">METBISCDRAFT_28068</name>
</gene>
<organism evidence="3 4">
    <name type="scientific">Metschnikowia bicuspidata</name>
    <dbReference type="NCBI Taxonomy" id="27322"/>
    <lineage>
        <taxon>Eukaryota</taxon>
        <taxon>Fungi</taxon>
        <taxon>Dikarya</taxon>
        <taxon>Ascomycota</taxon>
        <taxon>Saccharomycotina</taxon>
        <taxon>Pichiomycetes</taxon>
        <taxon>Metschnikowiaceae</taxon>
        <taxon>Metschnikowia</taxon>
    </lineage>
</organism>
<dbReference type="Proteomes" id="UP000268321">
    <property type="component" value="Unassembled WGS sequence"/>
</dbReference>
<sequence>MQSAFEALRLQESAQQENLIEVLSLLEGSKSKPDSTASLLSITRGLCAVNQKLLTLLATCASASEAQGVEAYKNFVSEFILWFDGAIVLFQKYVRCLPPSGYSEASAHQKAILHYSNYIKFMDIALASLCNPFVADRLRGARISIVELIETNTTLARKSYLNDISFDQVQSFGGMTVSCYFTTDQIVERSEDSPFFKGNTKVELVLLNLDKDSSTYTFCDFNALTLLRIPPTPGPRTVIYPPFRINELSMSLSYNCINFSSVAYASDIEGSSFALNGSESAIQNWFEKLKLLFPSADQVLSSESIMLKGLGISTLQQGFQNEKPSCFEESALHAVTLEGDGLLFWDRPKSFGAVDYPVSKIKEKNPLSSDRAFKKENLFDSDLRSVNSDNCGIFSTPNKFFFNAKAAISLPELQKGSKSQTPGPAVDFFNFGKDHNPTFSPQLKAKLAKSKKLFFGMFRRKSKMNEEELKAASKSTKNDKKASTQKETKEDRHAKNAGLSLDLLSENAQAQEQGKRARPNLTISIPKNSTVGGAAVLLSSNHKSPGSSVPLPFGLPSSSSTYYFKQYLAEPRLAGANGSSVDLSTVQTEPSLNIPQEFKDEINSDDTFDFYISPSDPKTLRVSKWKLRIGKWEMLTTSNNVFVKIAVNYILDKRWLLVFKEETVGDEVVDVPLLILDLTNQSKFRRSSASDIEVGAVNSISNEKMLIIIRCYKGEVFKSLSSGFHNTFETMKAPSSLCKSANYESNGTLMSSLMSCPSTISTLASLYIDIEQKAASDDFSDRAVTFSGDRVLLERMTVKVHKQLESYDKIHEPATWKAISMYSLKLLHSIDELGAPFYHFELAKKRNCEDCEEYSWAFHASLIGAKAEKIGKAGLLVRPEPDEIYMLECKGSKELKRLLSAIAAAV</sequence>
<feature type="compositionally biased region" description="Basic and acidic residues" evidence="1">
    <location>
        <begin position="465"/>
        <end position="494"/>
    </location>
</feature>
<evidence type="ECO:0000313" key="3">
    <source>
        <dbReference type="EMBL" id="RKP29633.1"/>
    </source>
</evidence>
<name>A0A4P9ZA73_9ASCO</name>
<dbReference type="EMBL" id="ML004479">
    <property type="protein sequence ID" value="RKP29633.1"/>
    <property type="molecule type" value="Genomic_DNA"/>
</dbReference>
<evidence type="ECO:0000259" key="2">
    <source>
        <dbReference type="Pfam" id="PF25409"/>
    </source>
</evidence>
<evidence type="ECO:0000256" key="1">
    <source>
        <dbReference type="SAM" id="MobiDB-lite"/>
    </source>
</evidence>
<evidence type="ECO:0000313" key="4">
    <source>
        <dbReference type="Proteomes" id="UP000268321"/>
    </source>
</evidence>
<keyword evidence="4" id="KW-1185">Reference proteome</keyword>
<dbReference type="OrthoDB" id="4083297at2759"/>
<feature type="region of interest" description="Disordered" evidence="1">
    <location>
        <begin position="465"/>
        <end position="497"/>
    </location>
</feature>
<feature type="domain" description="PH-like" evidence="2">
    <location>
        <begin position="161"/>
        <end position="295"/>
    </location>
</feature>
<protein>
    <recommendedName>
        <fullName evidence="2">PH-like domain-containing protein</fullName>
    </recommendedName>
</protein>
<proteinExistence type="predicted"/>
<dbReference type="Pfam" id="PF25409">
    <property type="entry name" value="PH_33"/>
    <property type="match status" value="1"/>
</dbReference>